<dbReference type="KEGG" id="xpo:XPG1_1428"/>
<dbReference type="STRING" id="1354304.XPG1_1428"/>
<evidence type="ECO:0000313" key="3">
    <source>
        <dbReference type="Proteomes" id="UP000032735"/>
    </source>
</evidence>
<dbReference type="EMBL" id="FO704551">
    <property type="protein sequence ID" value="CDG21083.1"/>
    <property type="molecule type" value="Genomic_DNA"/>
</dbReference>
<evidence type="ECO:0000313" key="2">
    <source>
        <dbReference type="EMBL" id="CDG21083.1"/>
    </source>
</evidence>
<dbReference type="AlphaFoldDB" id="A0A068R1L8"/>
<evidence type="ECO:0008006" key="4">
    <source>
        <dbReference type="Google" id="ProtNLM"/>
    </source>
</evidence>
<accession>A0A068R1L8</accession>
<proteinExistence type="predicted"/>
<dbReference type="HOGENOM" id="CLU_2157417_0_0_6"/>
<name>A0A068R1L8_9GAMM</name>
<gene>
    <name evidence="2" type="ORF">XPG1_1428</name>
</gene>
<protein>
    <recommendedName>
        <fullName evidence="4">Lipoprotein</fullName>
    </recommendedName>
</protein>
<sequence length="111" mass="12579">MLKNLLLLSTLALSGCVFNQIPTDNLTSLRDNELCLALGENADNGDTTLRILDEIRFREGVIDMDKCHALEMSVRKREANFRDPSAWSREMAEQSRITQGIIKQLQQMGKI</sequence>
<keyword evidence="1" id="KW-0732">Signal</keyword>
<dbReference type="OrthoDB" id="6445057at2"/>
<feature type="chain" id="PRO_5001654780" description="Lipoprotein" evidence="1">
    <location>
        <begin position="20"/>
        <end position="111"/>
    </location>
</feature>
<feature type="signal peptide" evidence="1">
    <location>
        <begin position="1"/>
        <end position="19"/>
    </location>
</feature>
<keyword evidence="3" id="KW-1185">Reference proteome</keyword>
<evidence type="ECO:0000256" key="1">
    <source>
        <dbReference type="SAM" id="SignalP"/>
    </source>
</evidence>
<dbReference type="Proteomes" id="UP000032735">
    <property type="component" value="Chromosome"/>
</dbReference>
<reference evidence="2 3" key="1">
    <citation type="submission" date="2013-07" db="EMBL/GenBank/DDBJ databases">
        <authorList>
            <person name="Genoscope - CEA"/>
        </authorList>
    </citation>
    <scope>NUCLEOTIDE SEQUENCE [LARGE SCALE GENOMIC DNA]</scope>
    <source>
        <strain evidence="2 3">G6</strain>
    </source>
</reference>
<dbReference type="PROSITE" id="PS51257">
    <property type="entry name" value="PROKAR_LIPOPROTEIN"/>
    <property type="match status" value="1"/>
</dbReference>
<organism evidence="2 3">
    <name type="scientific">Xenorhabdus poinarii G6</name>
    <dbReference type="NCBI Taxonomy" id="1354304"/>
    <lineage>
        <taxon>Bacteria</taxon>
        <taxon>Pseudomonadati</taxon>
        <taxon>Pseudomonadota</taxon>
        <taxon>Gammaproteobacteria</taxon>
        <taxon>Enterobacterales</taxon>
        <taxon>Morganellaceae</taxon>
        <taxon>Xenorhabdus</taxon>
    </lineage>
</organism>
<dbReference type="RefSeq" id="WP_045958345.1">
    <property type="nucleotide sequence ID" value="NZ_FO704551.1"/>
</dbReference>